<evidence type="ECO:0000256" key="3">
    <source>
        <dbReference type="ARBA" id="ARBA00022490"/>
    </source>
</evidence>
<dbReference type="GO" id="GO:0031021">
    <property type="term" value="C:interphase microtubule organizing center"/>
    <property type="evidence" value="ECO:0007669"/>
    <property type="project" value="TreeGrafter"/>
</dbReference>
<evidence type="ECO:0000256" key="2">
    <source>
        <dbReference type="ARBA" id="ARBA00011015"/>
    </source>
</evidence>
<dbReference type="EMBL" id="OX597835">
    <property type="protein sequence ID" value="CAI9738739.1"/>
    <property type="molecule type" value="Genomic_DNA"/>
</dbReference>
<dbReference type="InterPro" id="IPR022214">
    <property type="entry name" value="MZT1"/>
</dbReference>
<dbReference type="GO" id="GO:0051415">
    <property type="term" value="P:microtubule nucleation by interphase microtubule organizing center"/>
    <property type="evidence" value="ECO:0007669"/>
    <property type="project" value="TreeGrafter"/>
</dbReference>
<protein>
    <submittedName>
        <fullName evidence="5">MZT1 protein</fullName>
    </submittedName>
</protein>
<evidence type="ECO:0000256" key="1">
    <source>
        <dbReference type="ARBA" id="ARBA00004267"/>
    </source>
</evidence>
<dbReference type="PANTHER" id="PTHR28520:SF2">
    <property type="entry name" value="MITOTIC-SPINDLE ORGANIZING PROTEIN 1"/>
    <property type="match status" value="1"/>
</dbReference>
<evidence type="ECO:0000313" key="6">
    <source>
        <dbReference type="Proteomes" id="UP001162480"/>
    </source>
</evidence>
<dbReference type="PANTHER" id="PTHR28520">
    <property type="entry name" value="MITOTIC-SPINDLE ORGANIZING PROTEIN 1"/>
    <property type="match status" value="1"/>
</dbReference>
<dbReference type="GO" id="GO:0000931">
    <property type="term" value="C:gamma-tubulin ring complex"/>
    <property type="evidence" value="ECO:0007669"/>
    <property type="project" value="InterPro"/>
</dbReference>
<accession>A0AA36FIX9</accession>
<dbReference type="GO" id="GO:0090307">
    <property type="term" value="P:mitotic spindle assembly"/>
    <property type="evidence" value="ECO:0007669"/>
    <property type="project" value="TreeGrafter"/>
</dbReference>
<keyword evidence="3" id="KW-0963">Cytoplasm</keyword>
<reference evidence="5" key="1">
    <citation type="submission" date="2023-08" db="EMBL/GenBank/DDBJ databases">
        <authorList>
            <person name="Alioto T."/>
            <person name="Alioto T."/>
            <person name="Gomez Garrido J."/>
        </authorList>
    </citation>
    <scope>NUCLEOTIDE SEQUENCE</scope>
</reference>
<keyword evidence="4" id="KW-0206">Cytoskeleton</keyword>
<evidence type="ECO:0000313" key="5">
    <source>
        <dbReference type="EMBL" id="CAI9738739.1"/>
    </source>
</evidence>
<comment type="subcellular location">
    <subcellularLocation>
        <location evidence="1">Cytoplasm</location>
        <location evidence="1">Cytoskeleton</location>
        <location evidence="1">Microtubule organizing center</location>
    </subcellularLocation>
</comment>
<keyword evidence="6" id="KW-1185">Reference proteome</keyword>
<comment type="similarity">
    <text evidence="2">Belongs to the MOZART1 family.</text>
</comment>
<name>A0AA36FIX9_OCTVU</name>
<dbReference type="AlphaFoldDB" id="A0AA36FIX9"/>
<sequence length="116" mass="13114">MRNLFYLKFILQRIPRRGGVGCKLRKSLHRRLFNLNLGVDETLKLRQTSNMESSKESLSASREALDILMELSNILNTGLDSETLSLCIQLCESGVNPDALAVVIHELRSAKRQMAQ</sequence>
<dbReference type="GO" id="GO:0033566">
    <property type="term" value="P:gamma-tubulin complex localization"/>
    <property type="evidence" value="ECO:0007669"/>
    <property type="project" value="InterPro"/>
</dbReference>
<dbReference type="Proteomes" id="UP001162480">
    <property type="component" value="Chromosome 22"/>
</dbReference>
<dbReference type="Pfam" id="PF12554">
    <property type="entry name" value="MOZART1"/>
    <property type="match status" value="1"/>
</dbReference>
<gene>
    <name evidence="5" type="ORF">OCTVUL_1B000461</name>
</gene>
<evidence type="ECO:0000256" key="4">
    <source>
        <dbReference type="ARBA" id="ARBA00023212"/>
    </source>
</evidence>
<proteinExistence type="inferred from homology"/>
<organism evidence="5 6">
    <name type="scientific">Octopus vulgaris</name>
    <name type="common">Common octopus</name>
    <dbReference type="NCBI Taxonomy" id="6645"/>
    <lineage>
        <taxon>Eukaryota</taxon>
        <taxon>Metazoa</taxon>
        <taxon>Spiralia</taxon>
        <taxon>Lophotrochozoa</taxon>
        <taxon>Mollusca</taxon>
        <taxon>Cephalopoda</taxon>
        <taxon>Coleoidea</taxon>
        <taxon>Octopodiformes</taxon>
        <taxon>Octopoda</taxon>
        <taxon>Incirrata</taxon>
        <taxon>Octopodidae</taxon>
        <taxon>Octopus</taxon>
    </lineage>
</organism>
<dbReference type="GO" id="GO:0005819">
    <property type="term" value="C:spindle"/>
    <property type="evidence" value="ECO:0007669"/>
    <property type="project" value="TreeGrafter"/>
</dbReference>